<evidence type="ECO:0000256" key="1">
    <source>
        <dbReference type="SAM" id="Coils"/>
    </source>
</evidence>
<dbReference type="Proteomes" id="UP001470230">
    <property type="component" value="Unassembled WGS sequence"/>
</dbReference>
<dbReference type="EMBL" id="JAPFFF010000006">
    <property type="protein sequence ID" value="KAK8888298.1"/>
    <property type="molecule type" value="Genomic_DNA"/>
</dbReference>
<name>A0ABR2KBN4_9EUKA</name>
<organism evidence="2 3">
    <name type="scientific">Tritrichomonas musculus</name>
    <dbReference type="NCBI Taxonomy" id="1915356"/>
    <lineage>
        <taxon>Eukaryota</taxon>
        <taxon>Metamonada</taxon>
        <taxon>Parabasalia</taxon>
        <taxon>Tritrichomonadida</taxon>
        <taxon>Tritrichomonadidae</taxon>
        <taxon>Tritrichomonas</taxon>
    </lineage>
</organism>
<reference evidence="2 3" key="1">
    <citation type="submission" date="2024-04" db="EMBL/GenBank/DDBJ databases">
        <title>Tritrichomonas musculus Genome.</title>
        <authorList>
            <person name="Alves-Ferreira E."/>
            <person name="Grigg M."/>
            <person name="Lorenzi H."/>
            <person name="Galac M."/>
        </authorList>
    </citation>
    <scope>NUCLEOTIDE SEQUENCE [LARGE SCALE GENOMIC DNA]</scope>
    <source>
        <strain evidence="2 3">EAF2021</strain>
    </source>
</reference>
<protein>
    <submittedName>
        <fullName evidence="2">Uncharacterized protein</fullName>
    </submittedName>
</protein>
<sequence length="293" mass="33347">MNDVISSLDRAIKSATALVNEIQPQISNEEIEDFSRLCQKYIEIQTQYQVIKKIENFNALPDDISENDIQKEQAENEQIRQQIFALQKSNEDMVDPEELRSLIKESQQTLQELREKISKGGNSKIDQDIKMAEEEIAHLDEVAEASEWYKAAYSKLSKFTGIEINDDGSIQIFGTHKVDFTNDQVILDPPSVAVNDLDPSQEPHNVIISEIIERIASLRDMRDIAQKLNWKIDVGNDAPIVFLHSPQTQSPAIFALIGTPIHPLVKWGNVNVDEFNTLNKPMIEKMKLYEKSA</sequence>
<accession>A0ABR2KBN4</accession>
<evidence type="ECO:0000313" key="2">
    <source>
        <dbReference type="EMBL" id="KAK8888298.1"/>
    </source>
</evidence>
<evidence type="ECO:0000313" key="3">
    <source>
        <dbReference type="Proteomes" id="UP001470230"/>
    </source>
</evidence>
<gene>
    <name evidence="2" type="ORF">M9Y10_039364</name>
</gene>
<comment type="caution">
    <text evidence="2">The sequence shown here is derived from an EMBL/GenBank/DDBJ whole genome shotgun (WGS) entry which is preliminary data.</text>
</comment>
<proteinExistence type="predicted"/>
<keyword evidence="3" id="KW-1185">Reference proteome</keyword>
<keyword evidence="1" id="KW-0175">Coiled coil</keyword>
<feature type="coiled-coil region" evidence="1">
    <location>
        <begin position="62"/>
        <end position="89"/>
    </location>
</feature>